<comment type="pathway">
    <text evidence="1">Ketone degradation; acetoin degradation.</text>
</comment>
<dbReference type="UniPathway" id="UPA00040"/>
<dbReference type="STRING" id="471853.Bcav_3268"/>
<dbReference type="AlphaFoldDB" id="C5C1A1"/>
<dbReference type="GO" id="GO:0045150">
    <property type="term" value="P:acetoin catabolic process"/>
    <property type="evidence" value="ECO:0007669"/>
    <property type="project" value="UniProtKB-UniPathway"/>
</dbReference>
<dbReference type="InterPro" id="IPR000286">
    <property type="entry name" value="HDACs"/>
</dbReference>
<name>C5C1A1_BEUC1</name>
<keyword evidence="4" id="KW-0006">Acetoin catabolism</keyword>
<dbReference type="Proteomes" id="UP000007962">
    <property type="component" value="Chromosome"/>
</dbReference>
<dbReference type="RefSeq" id="WP_015883748.1">
    <property type="nucleotide sequence ID" value="NC_012669.1"/>
</dbReference>
<dbReference type="Pfam" id="PF00850">
    <property type="entry name" value="Hist_deacetyl"/>
    <property type="match status" value="1"/>
</dbReference>
<dbReference type="InterPro" id="IPR023801">
    <property type="entry name" value="His_deacetylse_dom"/>
</dbReference>
<evidence type="ECO:0000256" key="3">
    <source>
        <dbReference type="ARBA" id="ARBA00020218"/>
    </source>
</evidence>
<dbReference type="HOGENOM" id="CLU_007727_8_0_11"/>
<sequence length="411" mass="42881">MPAPALEPGTEPEIRSAPASTPRSRFAWSEDLPRYDFGPAHPMAPVRLTLTKDLVDRLGLTDGPGAVVDVIDVADVDDDLLATVHDREYIAAVRAAESGVPDPARGLGTTDTPIFGEIHSASARIVGASVAAARSVWTTPVTHAVSVAGGMHHAMPGAAAGFCVYNDLAIAIRWLLDAGARRVAYVDLDAHHGDGVERAFWDDPRVLTVSVHESGRTLFPGTGYATDTGGAGAEGTAVNIPLPAGTRGPAWLRAVEAVVPPLVRAFEPDVIVSQHGADCHGSDPLTNLRISLDHQRAAAELVAGLAAECAEDRWLAAGGGGYTVVEVVPRAWAALTAVSAGVGVDPAAPTPALWRETVARLCRVPAPETLGEGGGEYVPWSRGFDPDDPVDRVVLATRNAVFPAHGLDPML</sequence>
<dbReference type="InterPro" id="IPR037138">
    <property type="entry name" value="His_deacetylse_dom_sf"/>
</dbReference>
<evidence type="ECO:0000256" key="1">
    <source>
        <dbReference type="ARBA" id="ARBA00005101"/>
    </source>
</evidence>
<gene>
    <name evidence="7" type="ordered locus">Bcav_3268</name>
</gene>
<dbReference type="PANTHER" id="PTHR10625:SF10">
    <property type="entry name" value="HISTONE DEACETYLASE HDAC1"/>
    <property type="match status" value="1"/>
</dbReference>
<feature type="region of interest" description="Disordered" evidence="5">
    <location>
        <begin position="1"/>
        <end position="23"/>
    </location>
</feature>
<dbReference type="GO" id="GO:0040029">
    <property type="term" value="P:epigenetic regulation of gene expression"/>
    <property type="evidence" value="ECO:0007669"/>
    <property type="project" value="TreeGrafter"/>
</dbReference>
<dbReference type="InterPro" id="IPR023696">
    <property type="entry name" value="Ureohydrolase_dom_sf"/>
</dbReference>
<protein>
    <recommendedName>
        <fullName evidence="3">Acetoin utilization protein AcuC</fullName>
    </recommendedName>
</protein>
<dbReference type="GO" id="GO:0004407">
    <property type="term" value="F:histone deacetylase activity"/>
    <property type="evidence" value="ECO:0007669"/>
    <property type="project" value="TreeGrafter"/>
</dbReference>
<dbReference type="PANTHER" id="PTHR10625">
    <property type="entry name" value="HISTONE DEACETYLASE HDAC1-RELATED"/>
    <property type="match status" value="1"/>
</dbReference>
<evidence type="ECO:0000259" key="6">
    <source>
        <dbReference type="Pfam" id="PF00850"/>
    </source>
</evidence>
<evidence type="ECO:0000256" key="4">
    <source>
        <dbReference type="ARBA" id="ARBA00022627"/>
    </source>
</evidence>
<feature type="domain" description="Histone deacetylase" evidence="6">
    <location>
        <begin position="41"/>
        <end position="337"/>
    </location>
</feature>
<organism evidence="7 8">
    <name type="scientific">Beutenbergia cavernae (strain ATCC BAA-8 / DSM 12333 / CCUG 43141 / JCM 11478 / NBRC 16432 / NCIMB 13614 / HKI 0122)</name>
    <dbReference type="NCBI Taxonomy" id="471853"/>
    <lineage>
        <taxon>Bacteria</taxon>
        <taxon>Bacillati</taxon>
        <taxon>Actinomycetota</taxon>
        <taxon>Actinomycetes</taxon>
        <taxon>Micrococcales</taxon>
        <taxon>Beutenbergiaceae</taxon>
        <taxon>Beutenbergia</taxon>
    </lineage>
</organism>
<dbReference type="Gene3D" id="3.40.800.20">
    <property type="entry name" value="Histone deacetylase domain"/>
    <property type="match status" value="1"/>
</dbReference>
<dbReference type="OrthoDB" id="9808367at2"/>
<dbReference type="KEGG" id="bcv:Bcav_3268"/>
<dbReference type="EMBL" id="CP001618">
    <property type="protein sequence ID" value="ACQ81511.1"/>
    <property type="molecule type" value="Genomic_DNA"/>
</dbReference>
<evidence type="ECO:0000256" key="5">
    <source>
        <dbReference type="SAM" id="MobiDB-lite"/>
    </source>
</evidence>
<reference evidence="7 8" key="1">
    <citation type="journal article" date="2009" name="Stand. Genomic Sci.">
        <title>Complete genome sequence of Beutenbergia cavernae type strain (HKI 0122).</title>
        <authorList>
            <person name="Land M."/>
            <person name="Pukall R."/>
            <person name="Abt B."/>
            <person name="Goker M."/>
            <person name="Rohde M."/>
            <person name="Glavina Del Rio T."/>
            <person name="Tice H."/>
            <person name="Copeland A."/>
            <person name="Cheng J.F."/>
            <person name="Lucas S."/>
            <person name="Chen F."/>
            <person name="Nolan M."/>
            <person name="Bruce D."/>
            <person name="Goodwin L."/>
            <person name="Pitluck S."/>
            <person name="Ivanova N."/>
            <person name="Mavromatis K."/>
            <person name="Ovchinnikova G."/>
            <person name="Pati A."/>
            <person name="Chen A."/>
            <person name="Palaniappan K."/>
            <person name="Hauser L."/>
            <person name="Chang Y.J."/>
            <person name="Jefferies C.C."/>
            <person name="Saunders E."/>
            <person name="Brettin T."/>
            <person name="Detter J.C."/>
            <person name="Han C."/>
            <person name="Chain P."/>
            <person name="Bristow J."/>
            <person name="Eisen J.A."/>
            <person name="Markowitz V."/>
            <person name="Hugenholtz P."/>
            <person name="Kyrpides N.C."/>
            <person name="Klenk H.P."/>
            <person name="Lapidus A."/>
        </authorList>
    </citation>
    <scope>NUCLEOTIDE SEQUENCE [LARGE SCALE GENOMIC DNA]</scope>
    <source>
        <strain evidence="8">ATCC BAA-8 / DSM 12333 / NBRC 16432</strain>
    </source>
</reference>
<dbReference type="PRINTS" id="PR01270">
    <property type="entry name" value="HDASUPER"/>
</dbReference>
<evidence type="ECO:0000313" key="7">
    <source>
        <dbReference type="EMBL" id="ACQ81511.1"/>
    </source>
</evidence>
<comment type="similarity">
    <text evidence="2">Belongs to the histone deacetylase family.</text>
</comment>
<dbReference type="CDD" id="cd09994">
    <property type="entry name" value="HDAC_AcuC_like"/>
    <property type="match status" value="1"/>
</dbReference>
<dbReference type="InterPro" id="IPR003085">
    <property type="entry name" value="AcuC"/>
</dbReference>
<evidence type="ECO:0000313" key="8">
    <source>
        <dbReference type="Proteomes" id="UP000007962"/>
    </source>
</evidence>
<dbReference type="eggNOG" id="COG0123">
    <property type="taxonomic scope" value="Bacteria"/>
</dbReference>
<dbReference type="SUPFAM" id="SSF52768">
    <property type="entry name" value="Arginase/deacetylase"/>
    <property type="match status" value="1"/>
</dbReference>
<accession>C5C1A1</accession>
<keyword evidence="8" id="KW-1185">Reference proteome</keyword>
<proteinExistence type="inferred from homology"/>
<evidence type="ECO:0000256" key="2">
    <source>
        <dbReference type="ARBA" id="ARBA00005947"/>
    </source>
</evidence>